<evidence type="ECO:0000256" key="1">
    <source>
        <dbReference type="SAM" id="MobiDB-lite"/>
    </source>
</evidence>
<dbReference type="EMBL" id="KE504165">
    <property type="protein sequence ID" value="EPS98443.1"/>
    <property type="molecule type" value="Genomic_DNA"/>
</dbReference>
<sequence>MRYSTFTPALLVAAAAAPALAYPLTIRADQDLSLFEREFLDTLAARGYYYDDSIYARAQSPLSRRSDSSVSSSGSDPHRHDRSNAPSPSAHSSSPDRGRRSGAPSPSTQHSASSHSSSGDSRRSRSGAPSPSTQGSAHGSSSPRHGSSTSPSAHSSGHSSPSSHSSSGRSSTHTRRRDLARRAIDELVARMLSEMEVDELD</sequence>
<name>S8E4W9_FOMSC</name>
<evidence type="ECO:0000256" key="2">
    <source>
        <dbReference type="SAM" id="SignalP"/>
    </source>
</evidence>
<keyword evidence="4" id="KW-1185">Reference proteome</keyword>
<dbReference type="STRING" id="743788.S8E4W9"/>
<evidence type="ECO:0000313" key="3">
    <source>
        <dbReference type="EMBL" id="EPS98443.1"/>
    </source>
</evidence>
<feature type="region of interest" description="Disordered" evidence="1">
    <location>
        <begin position="60"/>
        <end position="179"/>
    </location>
</feature>
<keyword evidence="2" id="KW-0732">Signal</keyword>
<dbReference type="HOGENOM" id="CLU_1360435_0_0_1"/>
<feature type="signal peptide" evidence="2">
    <location>
        <begin position="1"/>
        <end position="21"/>
    </location>
</feature>
<dbReference type="InParanoid" id="S8E4W9"/>
<feature type="compositionally biased region" description="Low complexity" evidence="1">
    <location>
        <begin position="104"/>
        <end position="119"/>
    </location>
</feature>
<proteinExistence type="predicted"/>
<protein>
    <submittedName>
        <fullName evidence="3">Uncharacterized protein</fullName>
    </submittedName>
</protein>
<feature type="compositionally biased region" description="Low complexity" evidence="1">
    <location>
        <begin position="126"/>
        <end position="171"/>
    </location>
</feature>
<feature type="compositionally biased region" description="Low complexity" evidence="1">
    <location>
        <begin position="60"/>
        <end position="75"/>
    </location>
</feature>
<dbReference type="Proteomes" id="UP000015241">
    <property type="component" value="Unassembled WGS sequence"/>
</dbReference>
<reference evidence="3 4" key="1">
    <citation type="journal article" date="2012" name="Science">
        <title>The Paleozoic origin of enzymatic lignin decomposition reconstructed from 31 fungal genomes.</title>
        <authorList>
            <person name="Floudas D."/>
            <person name="Binder M."/>
            <person name="Riley R."/>
            <person name="Barry K."/>
            <person name="Blanchette R.A."/>
            <person name="Henrissat B."/>
            <person name="Martinez A.T."/>
            <person name="Otillar R."/>
            <person name="Spatafora J.W."/>
            <person name="Yadav J.S."/>
            <person name="Aerts A."/>
            <person name="Benoit I."/>
            <person name="Boyd A."/>
            <person name="Carlson A."/>
            <person name="Copeland A."/>
            <person name="Coutinho P.M."/>
            <person name="de Vries R.P."/>
            <person name="Ferreira P."/>
            <person name="Findley K."/>
            <person name="Foster B."/>
            <person name="Gaskell J."/>
            <person name="Glotzer D."/>
            <person name="Gorecki P."/>
            <person name="Heitman J."/>
            <person name="Hesse C."/>
            <person name="Hori C."/>
            <person name="Igarashi K."/>
            <person name="Jurgens J.A."/>
            <person name="Kallen N."/>
            <person name="Kersten P."/>
            <person name="Kohler A."/>
            <person name="Kuees U."/>
            <person name="Kumar T.K.A."/>
            <person name="Kuo A."/>
            <person name="LaButti K."/>
            <person name="Larrondo L.F."/>
            <person name="Lindquist E."/>
            <person name="Ling A."/>
            <person name="Lombard V."/>
            <person name="Lucas S."/>
            <person name="Lundell T."/>
            <person name="Martin R."/>
            <person name="McLaughlin D.J."/>
            <person name="Morgenstern I."/>
            <person name="Morin E."/>
            <person name="Murat C."/>
            <person name="Nagy L.G."/>
            <person name="Nolan M."/>
            <person name="Ohm R.A."/>
            <person name="Patyshakuliyeva A."/>
            <person name="Rokas A."/>
            <person name="Ruiz-Duenas F.J."/>
            <person name="Sabat G."/>
            <person name="Salamov A."/>
            <person name="Samejima M."/>
            <person name="Schmutz J."/>
            <person name="Slot J.C."/>
            <person name="St John F."/>
            <person name="Stenlid J."/>
            <person name="Sun H."/>
            <person name="Sun S."/>
            <person name="Syed K."/>
            <person name="Tsang A."/>
            <person name="Wiebenga A."/>
            <person name="Young D."/>
            <person name="Pisabarro A."/>
            <person name="Eastwood D.C."/>
            <person name="Martin F."/>
            <person name="Cullen D."/>
            <person name="Grigoriev I.V."/>
            <person name="Hibbett D.S."/>
        </authorList>
    </citation>
    <scope>NUCLEOTIDE SEQUENCE</scope>
    <source>
        <strain evidence="4">FP-58527</strain>
    </source>
</reference>
<dbReference type="AlphaFoldDB" id="S8E4W9"/>
<gene>
    <name evidence="3" type="ORF">FOMPIDRAFT_1024616</name>
</gene>
<evidence type="ECO:0000313" key="4">
    <source>
        <dbReference type="Proteomes" id="UP000015241"/>
    </source>
</evidence>
<organism evidence="3 4">
    <name type="scientific">Fomitopsis schrenkii</name>
    <name type="common">Brown rot fungus</name>
    <dbReference type="NCBI Taxonomy" id="2126942"/>
    <lineage>
        <taxon>Eukaryota</taxon>
        <taxon>Fungi</taxon>
        <taxon>Dikarya</taxon>
        <taxon>Basidiomycota</taxon>
        <taxon>Agaricomycotina</taxon>
        <taxon>Agaricomycetes</taxon>
        <taxon>Polyporales</taxon>
        <taxon>Fomitopsis</taxon>
    </lineage>
</organism>
<feature type="compositionally biased region" description="Low complexity" evidence="1">
    <location>
        <begin position="84"/>
        <end position="93"/>
    </location>
</feature>
<feature type="chain" id="PRO_5004562768" evidence="2">
    <location>
        <begin position="22"/>
        <end position="201"/>
    </location>
</feature>
<accession>S8E4W9</accession>